<dbReference type="InterPro" id="IPR024653">
    <property type="entry name" value="Peptidase_M10/M27/M57"/>
</dbReference>
<dbReference type="EMBL" id="JAFKCU010000001">
    <property type="protein sequence ID" value="MBN7814220.1"/>
    <property type="molecule type" value="Genomic_DNA"/>
</dbReference>
<dbReference type="Pfam" id="PF12388">
    <property type="entry name" value="Peptidase_M57"/>
    <property type="match status" value="1"/>
</dbReference>
<dbReference type="Pfam" id="PF18885">
    <property type="entry name" value="DUF5648"/>
    <property type="match status" value="1"/>
</dbReference>
<reference evidence="2 3" key="1">
    <citation type="submission" date="2021-03" db="EMBL/GenBank/DDBJ databases">
        <title>novel species isolated from a fishpond in China.</title>
        <authorList>
            <person name="Lu H."/>
            <person name="Cai Z."/>
        </authorList>
    </citation>
    <scope>NUCLEOTIDE SEQUENCE [LARGE SCALE GENOMIC DNA]</scope>
    <source>
        <strain evidence="2 3">YJ13C</strain>
    </source>
</reference>
<dbReference type="InterPro" id="IPR043708">
    <property type="entry name" value="DUF5648"/>
</dbReference>
<dbReference type="Gene3D" id="3.40.390.10">
    <property type="entry name" value="Collagenase (Catalytic Domain)"/>
    <property type="match status" value="1"/>
</dbReference>
<comment type="caution">
    <text evidence="2">The sequence shown here is derived from an EMBL/GenBank/DDBJ whole genome shotgun (WGS) entry which is preliminary data.</text>
</comment>
<dbReference type="SUPFAM" id="SSF55486">
    <property type="entry name" value="Metalloproteases ('zincins'), catalytic domain"/>
    <property type="match status" value="1"/>
</dbReference>
<evidence type="ECO:0000259" key="1">
    <source>
        <dbReference type="Pfam" id="PF18885"/>
    </source>
</evidence>
<evidence type="ECO:0000313" key="3">
    <source>
        <dbReference type="Proteomes" id="UP000664480"/>
    </source>
</evidence>
<organism evidence="2 3">
    <name type="scientific">Algoriphagus pacificus</name>
    <dbReference type="NCBI Taxonomy" id="2811234"/>
    <lineage>
        <taxon>Bacteria</taxon>
        <taxon>Pseudomonadati</taxon>
        <taxon>Bacteroidota</taxon>
        <taxon>Cytophagia</taxon>
        <taxon>Cytophagales</taxon>
        <taxon>Cyclobacteriaceae</taxon>
        <taxon>Algoriphagus</taxon>
    </lineage>
</organism>
<keyword evidence="3" id="KW-1185">Reference proteome</keyword>
<gene>
    <name evidence="2" type="ORF">J0A69_02215</name>
</gene>
<protein>
    <recommendedName>
        <fullName evidence="1">DUF5648 domain-containing protein</fullName>
    </recommendedName>
</protein>
<accession>A0ABS3CAU4</accession>
<dbReference type="InterPro" id="IPR024079">
    <property type="entry name" value="MetalloPept_cat_dom_sf"/>
</dbReference>
<dbReference type="RefSeq" id="WP_206584877.1">
    <property type="nucleotide sequence ID" value="NZ_JAFKCU010000001.1"/>
</dbReference>
<feature type="domain" description="DUF5648" evidence="1">
    <location>
        <begin position="306"/>
        <end position="430"/>
    </location>
</feature>
<name>A0ABS3CAU4_9BACT</name>
<dbReference type="PROSITE" id="PS51257">
    <property type="entry name" value="PROKAR_LIPOPROTEIN"/>
    <property type="match status" value="1"/>
</dbReference>
<evidence type="ECO:0000313" key="2">
    <source>
        <dbReference type="EMBL" id="MBN7814220.1"/>
    </source>
</evidence>
<proteinExistence type="predicted"/>
<dbReference type="Proteomes" id="UP000664480">
    <property type="component" value="Unassembled WGS sequence"/>
</dbReference>
<sequence>MKKRFKILLHFGILVSLFSCELDQNNQIIDEGILKKENSIINDKNLEKFADYYGFKMANIKEFDDFYLIEDCIGVDKQTLINGGYDIKSNPNAQARTTGIVNSTPWVIRTIRVRIDNSIPTSGVDNWRPEIAQALDDMNSINNFRLHFELVTSGSHDILIRSDNNVLQDEQIALAQWPAGGNPGFEILINLDFWREALLSIGVNEPGGWNVPSGVKRRNIVHEIGHNIGYRHTNHLTNNNGGPEGAGTIGVHEIPGTWTNDAGSVMNGGTATQTWNNFSVLDILANRAVYPIDPGESPLFTYVKDFSSTIKSHNWTGEWSEYGNISSSGYNYRGYTGFIYLYQKANTVPLYRYIHSSNNYYITTNPNLATTYPSYTLNKTLGYVYTSPGSNRIPVYEYYNNNQGHFFTTNFGDSWMTGSGWSGGGIAFYVEKIL</sequence>